<dbReference type="EMBL" id="LRRQ01000003">
    <property type="protein sequence ID" value="OAM91880.1"/>
    <property type="molecule type" value="Genomic_DNA"/>
</dbReference>
<dbReference type="Proteomes" id="UP000078486">
    <property type="component" value="Unassembled WGS sequence"/>
</dbReference>
<evidence type="ECO:0000313" key="1">
    <source>
        <dbReference type="EMBL" id="OAM91880.1"/>
    </source>
</evidence>
<evidence type="ECO:0000313" key="2">
    <source>
        <dbReference type="Proteomes" id="UP000078486"/>
    </source>
</evidence>
<dbReference type="RefSeq" id="WP_068773246.1">
    <property type="nucleotide sequence ID" value="NZ_KV441849.1"/>
</dbReference>
<dbReference type="STRING" id="1184151.AW736_26230"/>
<keyword evidence="2" id="KW-1185">Reference proteome</keyword>
<name>A0A178IPQ9_9BACT</name>
<accession>A0A178IPQ9</accession>
<comment type="caution">
    <text evidence="1">The sequence shown here is derived from an EMBL/GenBank/DDBJ whole genome shotgun (WGS) entry which is preliminary data.</text>
</comment>
<proteinExistence type="predicted"/>
<protein>
    <submittedName>
        <fullName evidence="1">Uncharacterized protein</fullName>
    </submittedName>
</protein>
<reference evidence="1 2" key="1">
    <citation type="submission" date="2016-01" db="EMBL/GenBank/DDBJ databases">
        <title>High potential of lignocellulose degradation of a new Verrucomicrobia species.</title>
        <authorList>
            <person name="Wang Y."/>
            <person name="Shi Y."/>
            <person name="Qiu Z."/>
            <person name="Liu S."/>
            <person name="Yang H."/>
        </authorList>
    </citation>
    <scope>NUCLEOTIDE SEQUENCE [LARGE SCALE GENOMIC DNA]</scope>
    <source>
        <strain evidence="1 2">TSB47</strain>
    </source>
</reference>
<gene>
    <name evidence="1" type="ORF">AW736_26230</name>
</gene>
<dbReference type="AlphaFoldDB" id="A0A178IPQ9"/>
<sequence length="224" mass="24805">MKLHEKLSNARDADIATWLESAYKEALEKDKVDLTHLARGLDTVTDLDGNSHPRRFGFVAADINKGLRYGIGYTWDGNPVYQSYSDHHLHRGRTGNPMMLHTAESPAELLDKVNKWHAAFLAKTPRYSVRTIGPSSSEIDRISFYETPAQAVSGLDNTDQRLCADIKLIDNHTNSVVGRWAWSEGNGEYRKEGIALYSAPLQQAAQSLGIENKAAQAPAAKISV</sequence>
<organism evidence="1 2">
    <name type="scientific">Termitidicoccus mucosus</name>
    <dbReference type="NCBI Taxonomy" id="1184151"/>
    <lineage>
        <taxon>Bacteria</taxon>
        <taxon>Pseudomonadati</taxon>
        <taxon>Verrucomicrobiota</taxon>
        <taxon>Opitutia</taxon>
        <taxon>Opitutales</taxon>
        <taxon>Opitutaceae</taxon>
        <taxon>Termitidicoccus</taxon>
    </lineage>
</organism>